<proteinExistence type="predicted"/>
<dbReference type="EMBL" id="CAJVPT010046800">
    <property type="protein sequence ID" value="CAG8738781.1"/>
    <property type="molecule type" value="Genomic_DNA"/>
</dbReference>
<accession>A0ACA9Q6M8</accession>
<sequence length="296" mass="32758">HETNSGSYKLTLLIWDVNKPTAKEGVGDIEEIIARIRTAESQVVKRKSGVRDDDDDPEDRGCRVLSAVVKAFRVGSRTYPSRAQELLEATEKTISNGIDKLYYKIGRHDPHLPSFAHDQNNIVWLAGSKEASGSYRFGVPSFMYPFLLKMGGDPARLEAAKRPAYQPSHKPSQRTTPLASFLPLSTWSQDNALQYTNPDLRAVRQARTEITCREVSGAWGQLELSPHYIAVFGQTGCKDADTQVFGLESEGEPFALESGFNHTTKHVAFDAGGMLWMGGGGRDKRIKAFDLTNAQP</sequence>
<evidence type="ECO:0000313" key="1">
    <source>
        <dbReference type="EMBL" id="CAG8738781.1"/>
    </source>
</evidence>
<organism evidence="1 2">
    <name type="scientific">Acaulospora colombiana</name>
    <dbReference type="NCBI Taxonomy" id="27376"/>
    <lineage>
        <taxon>Eukaryota</taxon>
        <taxon>Fungi</taxon>
        <taxon>Fungi incertae sedis</taxon>
        <taxon>Mucoromycota</taxon>
        <taxon>Glomeromycotina</taxon>
        <taxon>Glomeromycetes</taxon>
        <taxon>Diversisporales</taxon>
        <taxon>Acaulosporaceae</taxon>
        <taxon>Acaulospora</taxon>
    </lineage>
</organism>
<evidence type="ECO:0000313" key="2">
    <source>
        <dbReference type="Proteomes" id="UP000789525"/>
    </source>
</evidence>
<keyword evidence="2" id="KW-1185">Reference proteome</keyword>
<dbReference type="Proteomes" id="UP000789525">
    <property type="component" value="Unassembled WGS sequence"/>
</dbReference>
<feature type="non-terminal residue" evidence="1">
    <location>
        <position position="1"/>
    </location>
</feature>
<protein>
    <submittedName>
        <fullName evidence="1">16373_t:CDS:1</fullName>
    </submittedName>
</protein>
<gene>
    <name evidence="1" type="ORF">ACOLOM_LOCUS12046</name>
</gene>
<comment type="caution">
    <text evidence="1">The sequence shown here is derived from an EMBL/GenBank/DDBJ whole genome shotgun (WGS) entry which is preliminary data.</text>
</comment>
<name>A0ACA9Q6M8_9GLOM</name>
<reference evidence="1" key="1">
    <citation type="submission" date="2021-06" db="EMBL/GenBank/DDBJ databases">
        <authorList>
            <person name="Kallberg Y."/>
            <person name="Tangrot J."/>
            <person name="Rosling A."/>
        </authorList>
    </citation>
    <scope>NUCLEOTIDE SEQUENCE</scope>
    <source>
        <strain evidence="1">CL356</strain>
    </source>
</reference>
<feature type="non-terminal residue" evidence="1">
    <location>
        <position position="296"/>
    </location>
</feature>